<dbReference type="Proteomes" id="UP001418222">
    <property type="component" value="Unassembled WGS sequence"/>
</dbReference>
<dbReference type="Pfam" id="PF00462">
    <property type="entry name" value="Glutaredoxin"/>
    <property type="match status" value="1"/>
</dbReference>
<protein>
    <recommendedName>
        <fullName evidence="2">Glutaredoxin domain-containing protein</fullName>
    </recommendedName>
</protein>
<dbReference type="EMBL" id="JBBWWQ010000003">
    <property type="protein sequence ID" value="KAK8951130.1"/>
    <property type="molecule type" value="Genomic_DNA"/>
</dbReference>
<feature type="region of interest" description="Disordered" evidence="1">
    <location>
        <begin position="1"/>
        <end position="35"/>
    </location>
</feature>
<evidence type="ECO:0000313" key="4">
    <source>
        <dbReference type="Proteomes" id="UP001418222"/>
    </source>
</evidence>
<dbReference type="Pfam" id="PF23733">
    <property type="entry name" value="GRXCR1-2_C"/>
    <property type="match status" value="1"/>
</dbReference>
<reference evidence="3 4" key="1">
    <citation type="journal article" date="2022" name="Nat. Plants">
        <title>Genomes of leafy and leafless Platanthera orchids illuminate the evolution of mycoheterotrophy.</title>
        <authorList>
            <person name="Li M.H."/>
            <person name="Liu K.W."/>
            <person name="Li Z."/>
            <person name="Lu H.C."/>
            <person name="Ye Q.L."/>
            <person name="Zhang D."/>
            <person name="Wang J.Y."/>
            <person name="Li Y.F."/>
            <person name="Zhong Z.M."/>
            <person name="Liu X."/>
            <person name="Yu X."/>
            <person name="Liu D.K."/>
            <person name="Tu X.D."/>
            <person name="Liu B."/>
            <person name="Hao Y."/>
            <person name="Liao X.Y."/>
            <person name="Jiang Y.T."/>
            <person name="Sun W.H."/>
            <person name="Chen J."/>
            <person name="Chen Y.Q."/>
            <person name="Ai Y."/>
            <person name="Zhai J.W."/>
            <person name="Wu S.S."/>
            <person name="Zhou Z."/>
            <person name="Hsiao Y.Y."/>
            <person name="Wu W.L."/>
            <person name="Chen Y.Y."/>
            <person name="Lin Y.F."/>
            <person name="Hsu J.L."/>
            <person name="Li C.Y."/>
            <person name="Wang Z.W."/>
            <person name="Zhao X."/>
            <person name="Zhong W.Y."/>
            <person name="Ma X.K."/>
            <person name="Ma L."/>
            <person name="Huang J."/>
            <person name="Chen G.Z."/>
            <person name="Huang M.Z."/>
            <person name="Huang L."/>
            <person name="Peng D.H."/>
            <person name="Luo Y.B."/>
            <person name="Zou S.Q."/>
            <person name="Chen S.P."/>
            <person name="Lan S."/>
            <person name="Tsai W.C."/>
            <person name="Van de Peer Y."/>
            <person name="Liu Z.J."/>
        </authorList>
    </citation>
    <scope>NUCLEOTIDE SEQUENCE [LARGE SCALE GENOMIC DNA]</scope>
    <source>
        <strain evidence="3">Lor287</strain>
    </source>
</reference>
<dbReference type="Gene3D" id="3.40.30.10">
    <property type="entry name" value="Glutaredoxin"/>
    <property type="match status" value="1"/>
</dbReference>
<feature type="region of interest" description="Disordered" evidence="1">
    <location>
        <begin position="56"/>
        <end position="94"/>
    </location>
</feature>
<evidence type="ECO:0000256" key="1">
    <source>
        <dbReference type="SAM" id="MobiDB-lite"/>
    </source>
</evidence>
<accession>A0AAP0GC67</accession>
<feature type="region of interest" description="Disordered" evidence="1">
    <location>
        <begin position="131"/>
        <end position="157"/>
    </location>
</feature>
<dbReference type="SUPFAM" id="SSF52833">
    <property type="entry name" value="Thioredoxin-like"/>
    <property type="match status" value="1"/>
</dbReference>
<dbReference type="CDD" id="cd03031">
    <property type="entry name" value="GRX_GRX_like"/>
    <property type="match status" value="1"/>
</dbReference>
<gene>
    <name evidence="3" type="ORF">KSP39_PZI003014</name>
</gene>
<dbReference type="PANTHER" id="PTHR45669">
    <property type="entry name" value="GLUTAREDOXIN DOMAIN-CONTAINING CYSTEINE-RICH PROTEIN CG12206-RELATED"/>
    <property type="match status" value="1"/>
</dbReference>
<keyword evidence="4" id="KW-1185">Reference proteome</keyword>
<dbReference type="InterPro" id="IPR002109">
    <property type="entry name" value="Glutaredoxin"/>
</dbReference>
<feature type="compositionally biased region" description="Basic and acidic residues" evidence="1">
    <location>
        <begin position="64"/>
        <end position="76"/>
    </location>
</feature>
<dbReference type="PANTHER" id="PTHR45669:SF30">
    <property type="entry name" value="OS04G0641300 PROTEIN"/>
    <property type="match status" value="1"/>
</dbReference>
<evidence type="ECO:0000259" key="2">
    <source>
        <dbReference type="Pfam" id="PF00462"/>
    </source>
</evidence>
<name>A0AAP0GC67_9ASPA</name>
<feature type="compositionally biased region" description="Basic and acidic residues" evidence="1">
    <location>
        <begin position="131"/>
        <end position="143"/>
    </location>
</feature>
<dbReference type="InterPro" id="IPR036249">
    <property type="entry name" value="Thioredoxin-like_sf"/>
</dbReference>
<proteinExistence type="predicted"/>
<feature type="domain" description="Glutaredoxin" evidence="2">
    <location>
        <begin position="254"/>
        <end position="322"/>
    </location>
</feature>
<evidence type="ECO:0000313" key="3">
    <source>
        <dbReference type="EMBL" id="KAK8951130.1"/>
    </source>
</evidence>
<sequence>MGCVSSREARLDRLRSSPSYGRSVSMPVVHGSNRKGDSLHVVSLTSSTIGFLKLSRSQESSDEEMMKVNSEDRGQKTPETIGGGAGAGVNKPTLPESETINAWELMEDLEEEETALPRHPTCPSNLERSFSFDHRRGSPEPHPAKFKSSQTSSAGSPKPYWLHSVAGDYFQLDPDVISNFRKAMTELSPQHPTLLHRSPVTYRPDEIPRFPGIVKARVLAFEEKIDARRGSFKPAPSLKVSSLEKSPPGGKGKVVLYSTSLRGVRMTYENCCNARVILRIYGVRIDERDVSMHRGYKDELNEILGYGYGGTTLPRVFVNGRHLGGAEEVARLHEDGELVEVLKGCEMAATAVKGGGGVSCQGCGDYRFLPCVMCSGSCKVFVEEEEDEIGGFRRCPSCNENGLVRCHLCC</sequence>
<organism evidence="3 4">
    <name type="scientific">Platanthera zijinensis</name>
    <dbReference type="NCBI Taxonomy" id="2320716"/>
    <lineage>
        <taxon>Eukaryota</taxon>
        <taxon>Viridiplantae</taxon>
        <taxon>Streptophyta</taxon>
        <taxon>Embryophyta</taxon>
        <taxon>Tracheophyta</taxon>
        <taxon>Spermatophyta</taxon>
        <taxon>Magnoliopsida</taxon>
        <taxon>Liliopsida</taxon>
        <taxon>Asparagales</taxon>
        <taxon>Orchidaceae</taxon>
        <taxon>Orchidoideae</taxon>
        <taxon>Orchideae</taxon>
        <taxon>Orchidinae</taxon>
        <taxon>Platanthera</taxon>
    </lineage>
</organism>
<dbReference type="AlphaFoldDB" id="A0AAP0GC67"/>
<comment type="caution">
    <text evidence="3">The sequence shown here is derived from an EMBL/GenBank/DDBJ whole genome shotgun (WGS) entry which is preliminary data.</text>
</comment>
<dbReference type="PROSITE" id="PS51354">
    <property type="entry name" value="GLUTAREDOXIN_2"/>
    <property type="match status" value="1"/>
</dbReference>